<dbReference type="InterPro" id="IPR007166">
    <property type="entry name" value="Class3_signal_pept_motif"/>
</dbReference>
<evidence type="ECO:0000313" key="2">
    <source>
        <dbReference type="EMBL" id="AIJ06187.1"/>
    </source>
</evidence>
<dbReference type="EMBL" id="CP009149">
    <property type="protein sequence ID" value="AIJ06187.1"/>
    <property type="molecule type" value="Genomic_DNA"/>
</dbReference>
<dbReference type="RefSeq" id="WP_048202288.1">
    <property type="nucleotide sequence ID" value="NZ_CP009149.1"/>
</dbReference>
<gene>
    <name evidence="2" type="ORF">JH146_1345</name>
</gene>
<proteinExistence type="predicted"/>
<dbReference type="HOGENOM" id="CLU_197251_0_1_2"/>
<keyword evidence="1" id="KW-0472">Membrane</keyword>
<accession>A0A076LH28</accession>
<reference evidence="2 3" key="1">
    <citation type="journal article" date="2015" name="Int. J. Syst. Evol. Microbiol.">
        <title>M ethanocaldococcus bathoardescens sp. nov., a hyperthermophilic methanogen isolated from a volcanically active deep-sea hydrothermal vent.</title>
        <authorList>
            <person name="Stewart L.C."/>
            <person name="Jung J.H."/>
            <person name="Kim Y.T."/>
            <person name="Kwon S.W."/>
            <person name="Park C.S."/>
            <person name="Holden J.F."/>
        </authorList>
    </citation>
    <scope>NUCLEOTIDE SEQUENCE [LARGE SCALE GENOMIC DNA]</scope>
    <source>
        <strain evidence="2 3">JH146</strain>
    </source>
</reference>
<keyword evidence="3" id="KW-1185">Reference proteome</keyword>
<evidence type="ECO:0008006" key="4">
    <source>
        <dbReference type="Google" id="ProtNLM"/>
    </source>
</evidence>
<keyword evidence="1" id="KW-1133">Transmembrane helix</keyword>
<evidence type="ECO:0000313" key="3">
    <source>
        <dbReference type="Proteomes" id="UP000028781"/>
    </source>
</evidence>
<organism evidence="2 3">
    <name type="scientific">Methanocaldococcus bathoardescens</name>
    <dbReference type="NCBI Taxonomy" id="1301915"/>
    <lineage>
        <taxon>Archaea</taxon>
        <taxon>Methanobacteriati</taxon>
        <taxon>Methanobacteriota</taxon>
        <taxon>Methanomada group</taxon>
        <taxon>Methanococci</taxon>
        <taxon>Methanococcales</taxon>
        <taxon>Methanocaldococcaceae</taxon>
        <taxon>Methanocaldococcus</taxon>
    </lineage>
</organism>
<protein>
    <recommendedName>
        <fullName evidence="4">Class III signal peptide-containing protein</fullName>
    </recommendedName>
</protein>
<dbReference type="Pfam" id="PF04021">
    <property type="entry name" value="Class_IIIsignal"/>
    <property type="match status" value="1"/>
</dbReference>
<dbReference type="KEGG" id="mjh:JH146_1345"/>
<dbReference type="OrthoDB" id="60698at2157"/>
<feature type="transmembrane region" description="Helical" evidence="1">
    <location>
        <begin position="21"/>
        <end position="41"/>
    </location>
</feature>
<evidence type="ECO:0000256" key="1">
    <source>
        <dbReference type="SAM" id="Phobius"/>
    </source>
</evidence>
<name>A0A076LH28_9EURY</name>
<keyword evidence="1" id="KW-0812">Transmembrane</keyword>
<sequence>MKTVRKKLLPNRGQISIEFSILVTATVLVSIITAYFIIVSAKDLGYGVDESGEKAEKFINVTNNKSSHYIKLLNNSI</sequence>
<dbReference type="GeneID" id="24891974"/>
<dbReference type="AlphaFoldDB" id="A0A076LH28"/>
<dbReference type="STRING" id="1301915.JH146_1345"/>
<dbReference type="Proteomes" id="UP000028781">
    <property type="component" value="Chromosome"/>
</dbReference>